<name>A0A8S5R323_9CAUD</name>
<organism evidence="2">
    <name type="scientific">Myoviridae sp. ctxi06</name>
    <dbReference type="NCBI Taxonomy" id="2826713"/>
    <lineage>
        <taxon>Viruses</taxon>
        <taxon>Duplodnaviria</taxon>
        <taxon>Heunggongvirae</taxon>
        <taxon>Uroviricota</taxon>
        <taxon>Caudoviricetes</taxon>
    </lineage>
</organism>
<evidence type="ECO:0000256" key="1">
    <source>
        <dbReference type="SAM" id="Phobius"/>
    </source>
</evidence>
<reference evidence="2" key="1">
    <citation type="journal article" date="2021" name="Proc. Natl. Acad. Sci. U.S.A.">
        <title>A Catalog of Tens of Thousands of Viruses from Human Metagenomes Reveals Hidden Associations with Chronic Diseases.</title>
        <authorList>
            <person name="Tisza M.J."/>
            <person name="Buck C.B."/>
        </authorList>
    </citation>
    <scope>NUCLEOTIDE SEQUENCE</scope>
    <source>
        <strain evidence="2">Ctxi06</strain>
    </source>
</reference>
<proteinExistence type="predicted"/>
<dbReference type="EMBL" id="BK015798">
    <property type="protein sequence ID" value="DAE25489.1"/>
    <property type="molecule type" value="Genomic_DNA"/>
</dbReference>
<keyword evidence="1" id="KW-0812">Transmembrane</keyword>
<protein>
    <submittedName>
        <fullName evidence="2">Zinc-ribbon containing domain protein</fullName>
    </submittedName>
</protein>
<keyword evidence="1" id="KW-0472">Membrane</keyword>
<feature type="transmembrane region" description="Helical" evidence="1">
    <location>
        <begin position="40"/>
        <end position="57"/>
    </location>
</feature>
<evidence type="ECO:0000313" key="2">
    <source>
        <dbReference type="EMBL" id="DAE25489.1"/>
    </source>
</evidence>
<sequence length="222" mass="24298">MKCSKCGQDYAGNFCPNCGTPAPGNAETPPQPKKKKKFHWWYVLIILLVLGAIGSMGDDLEDSTNDAAQTPAPSKETAESNDLMIYTTLEMAERYLGIFQDALNGLGDGSATILDVYNTCEDVKQYMIQFDNHLDEVVDESADAYKDAVSGYTVLLWGAADSLMKYIDDNEISDLSDAQDSIEALTPQVYLAVSERMAYLSNAGFTDEEIQAILEESAIEGE</sequence>
<keyword evidence="1" id="KW-1133">Transmembrane helix</keyword>
<accession>A0A8S5R323</accession>